<dbReference type="Gene3D" id="3.40.20.10">
    <property type="entry name" value="Severin"/>
    <property type="match status" value="3"/>
</dbReference>
<evidence type="ECO:0000256" key="8">
    <source>
        <dbReference type="ARBA" id="ARBA00022490"/>
    </source>
</evidence>
<evidence type="ECO:0000256" key="5">
    <source>
        <dbReference type="ARBA" id="ARBA00004510"/>
    </source>
</evidence>
<evidence type="ECO:0000256" key="12">
    <source>
        <dbReference type="ARBA" id="ARBA00023203"/>
    </source>
</evidence>
<dbReference type="GO" id="GO:0030027">
    <property type="term" value="C:lamellipodium"/>
    <property type="evidence" value="ECO:0007669"/>
    <property type="project" value="UniProtKB-SubCell"/>
</dbReference>
<evidence type="ECO:0000256" key="4">
    <source>
        <dbReference type="ARBA" id="ARBA00004496"/>
    </source>
</evidence>
<dbReference type="InterPro" id="IPR029006">
    <property type="entry name" value="ADF-H/Gelsolin-like_dom_sf"/>
</dbReference>
<evidence type="ECO:0000256" key="9">
    <source>
        <dbReference type="ARBA" id="ARBA00022553"/>
    </source>
</evidence>
<organism evidence="19 20">
    <name type="scientific">Cyprinus carpio</name>
    <name type="common">Common carp</name>
    <dbReference type="NCBI Taxonomy" id="7962"/>
    <lineage>
        <taxon>Eukaryota</taxon>
        <taxon>Metazoa</taxon>
        <taxon>Chordata</taxon>
        <taxon>Craniata</taxon>
        <taxon>Vertebrata</taxon>
        <taxon>Euteleostomi</taxon>
        <taxon>Actinopterygii</taxon>
        <taxon>Neopterygii</taxon>
        <taxon>Teleostei</taxon>
        <taxon>Ostariophysi</taxon>
        <taxon>Cypriniformes</taxon>
        <taxon>Cyprinidae</taxon>
        <taxon>Cyprininae</taxon>
        <taxon>Cyprinus</taxon>
    </lineage>
</organism>
<dbReference type="GO" id="GO:0005634">
    <property type="term" value="C:nucleus"/>
    <property type="evidence" value="ECO:0007669"/>
    <property type="project" value="UniProtKB-SubCell"/>
</dbReference>
<keyword evidence="8" id="KW-0963">Cytoplasm</keyword>
<keyword evidence="7" id="KW-0117">Actin capping</keyword>
<dbReference type="GO" id="GO:0015629">
    <property type="term" value="C:actin cytoskeleton"/>
    <property type="evidence" value="ECO:0007669"/>
    <property type="project" value="TreeGrafter"/>
</dbReference>
<evidence type="ECO:0000256" key="11">
    <source>
        <dbReference type="ARBA" id="ARBA00022990"/>
    </source>
</evidence>
<keyword evidence="13" id="KW-0539">Nucleus</keyword>
<dbReference type="FunFam" id="3.40.20.10:FF:000040">
    <property type="entry name" value="macrophage-capping protein-like isoform X1"/>
    <property type="match status" value="1"/>
</dbReference>
<accession>A0A8C1L5M2</accession>
<dbReference type="GO" id="GO:0005546">
    <property type="term" value="F:phosphatidylinositol-4,5-bisphosphate binding"/>
    <property type="evidence" value="ECO:0007669"/>
    <property type="project" value="TreeGrafter"/>
</dbReference>
<dbReference type="FunFam" id="3.40.20.10:FF:000037">
    <property type="entry name" value="macrophage-capping protein-like isoform X2"/>
    <property type="match status" value="1"/>
</dbReference>
<evidence type="ECO:0000256" key="7">
    <source>
        <dbReference type="ARBA" id="ARBA00022467"/>
    </source>
</evidence>
<evidence type="ECO:0000256" key="15">
    <source>
        <dbReference type="ARBA" id="ARBA00063813"/>
    </source>
</evidence>
<protein>
    <recommendedName>
        <fullName evidence="16">Macrophage-capping protein</fullName>
    </recommendedName>
    <alternativeName>
        <fullName evidence="17">Actin regulatory protein CAP-G</fullName>
    </alternativeName>
</protein>
<dbReference type="CDD" id="cd11289">
    <property type="entry name" value="gelsolin_S2_like"/>
    <property type="match status" value="1"/>
</dbReference>
<keyword evidence="20" id="KW-1185">Reference proteome</keyword>
<evidence type="ECO:0000313" key="19">
    <source>
        <dbReference type="Ensembl" id="ENSCCRP00010057656.1"/>
    </source>
</evidence>
<dbReference type="CDD" id="cd11290">
    <property type="entry name" value="gelsolin_S1_like"/>
    <property type="match status" value="1"/>
</dbReference>
<evidence type="ECO:0000256" key="13">
    <source>
        <dbReference type="ARBA" id="ARBA00023242"/>
    </source>
</evidence>
<dbReference type="GO" id="GO:0007417">
    <property type="term" value="P:central nervous system development"/>
    <property type="evidence" value="ECO:0007669"/>
    <property type="project" value="TreeGrafter"/>
</dbReference>
<comment type="subunit">
    <text evidence="15">Interacts with NUP62. Interacts with NUTF2 and RAN; involved in CAPG nuclear import.</text>
</comment>
<reference evidence="19" key="2">
    <citation type="submission" date="2025-09" db="UniProtKB">
        <authorList>
            <consortium name="Ensembl"/>
        </authorList>
    </citation>
    <scope>IDENTIFICATION</scope>
</reference>
<evidence type="ECO:0000259" key="18">
    <source>
        <dbReference type="Pfam" id="PF00626"/>
    </source>
</evidence>
<evidence type="ECO:0000256" key="16">
    <source>
        <dbReference type="ARBA" id="ARBA00074322"/>
    </source>
</evidence>
<feature type="domain" description="Gelsolin-like" evidence="18">
    <location>
        <begin position="342"/>
        <end position="413"/>
    </location>
</feature>
<sequence>MIFPSLSPCFTCFCSSLYIGSLLSLSLSHPLSLSPRFIPPLLTSSPPLFTCCLSHNTAPDFYVNTCSLILLSTLSRMLNLRAAQSQFTHEVREPGLYVWRVEKMKAVLLEPSQRGIFYNGDAYIVLSNRGKDGSDLHMWMGEKSSRDEQGACAMLATQLDSFLGGEPVQHRQVQGYESPEFMGVFPKGVSYKEGGVDSGFKNTRSRIGHVTHLYQVKGKKNIRAREVELSWGSFNKGDCFILDLGETIVAWSGSKANMFERQKVREIAMLIRDTERNGKAHIIDVTEGEEPLEMVQALGPIPALKDSSTEEDAEADITNSASLYKVSNATCQMTLTKLCDKGPFGQELLKKDDCFILDNGSSGKIYIWKGNGASAEEKTIALKVADEFITEMNYPRMRTQVEILPQGRESVLFKQFFKSWS</sequence>
<dbReference type="PANTHER" id="PTHR11977:SF127">
    <property type="entry name" value="MACROPHAGE-CAPPING PROTEIN"/>
    <property type="match status" value="1"/>
</dbReference>
<dbReference type="AlphaFoldDB" id="A0A8C1L5M2"/>
<dbReference type="CDD" id="cd11292">
    <property type="entry name" value="gelsolin_S3_like"/>
    <property type="match status" value="1"/>
</dbReference>
<proteinExistence type="inferred from homology"/>
<evidence type="ECO:0000256" key="17">
    <source>
        <dbReference type="ARBA" id="ARBA00077132"/>
    </source>
</evidence>
<dbReference type="GO" id="GO:0001726">
    <property type="term" value="C:ruffle"/>
    <property type="evidence" value="ECO:0007669"/>
    <property type="project" value="UniProtKB-SubCell"/>
</dbReference>
<dbReference type="Pfam" id="PF00626">
    <property type="entry name" value="Gelsolin"/>
    <property type="match status" value="3"/>
</dbReference>
<evidence type="ECO:0000256" key="1">
    <source>
        <dbReference type="ARBA" id="ARBA00004123"/>
    </source>
</evidence>
<dbReference type="SMART" id="SM00262">
    <property type="entry name" value="GEL"/>
    <property type="match status" value="3"/>
</dbReference>
<dbReference type="PRINTS" id="PR00597">
    <property type="entry name" value="GELSOLIN"/>
</dbReference>
<dbReference type="Proteomes" id="UP000694427">
    <property type="component" value="Unplaced"/>
</dbReference>
<keyword evidence="12" id="KW-0009">Actin-binding</keyword>
<evidence type="ECO:0000256" key="3">
    <source>
        <dbReference type="ARBA" id="ARBA00004466"/>
    </source>
</evidence>
<dbReference type="InterPro" id="IPR007123">
    <property type="entry name" value="Gelsolin-like_dom"/>
</dbReference>
<keyword evidence="14" id="KW-0966">Cell projection</keyword>
<comment type="similarity">
    <text evidence="6">Belongs to the villin/gelsolin family.</text>
</comment>
<evidence type="ECO:0000256" key="6">
    <source>
        <dbReference type="ARBA" id="ARBA00008418"/>
    </source>
</evidence>
<keyword evidence="10" id="KW-0677">Repeat</keyword>
<dbReference type="GO" id="GO:0051016">
    <property type="term" value="P:barbed-end actin filament capping"/>
    <property type="evidence" value="ECO:0007669"/>
    <property type="project" value="TreeGrafter"/>
</dbReference>
<reference evidence="19" key="1">
    <citation type="submission" date="2025-08" db="UniProtKB">
        <authorList>
            <consortium name="Ensembl"/>
        </authorList>
    </citation>
    <scope>IDENTIFICATION</scope>
</reference>
<keyword evidence="9" id="KW-0597">Phosphoprotein</keyword>
<dbReference type="GO" id="GO:0030031">
    <property type="term" value="P:cell projection assembly"/>
    <property type="evidence" value="ECO:0007669"/>
    <property type="project" value="TreeGrafter"/>
</dbReference>
<dbReference type="FunFam" id="3.40.20.10:FF:000043">
    <property type="entry name" value="macrophage-capping protein-like isoform X2"/>
    <property type="match status" value="1"/>
</dbReference>
<dbReference type="SUPFAM" id="SSF55753">
    <property type="entry name" value="Actin depolymerizing proteins"/>
    <property type="match status" value="3"/>
</dbReference>
<feature type="domain" description="Gelsolin-like" evidence="18">
    <location>
        <begin position="115"/>
        <end position="182"/>
    </location>
</feature>
<comment type="subcellular location">
    <subcellularLocation>
        <location evidence="5">Cell projection</location>
        <location evidence="5">Lamellipodium</location>
    </subcellularLocation>
    <subcellularLocation>
        <location evidence="3">Cell projection</location>
        <location evidence="3">Ruffle</location>
    </subcellularLocation>
    <subcellularLocation>
        <location evidence="4">Cytoplasm</location>
    </subcellularLocation>
    <subcellularLocation>
        <location evidence="2">Melanosome</location>
    </subcellularLocation>
    <subcellularLocation>
        <location evidence="1">Nucleus</location>
    </subcellularLocation>
</comment>
<dbReference type="GO" id="GO:0051015">
    <property type="term" value="F:actin filament binding"/>
    <property type="evidence" value="ECO:0007669"/>
    <property type="project" value="InterPro"/>
</dbReference>
<evidence type="ECO:0000256" key="2">
    <source>
        <dbReference type="ARBA" id="ARBA00004223"/>
    </source>
</evidence>
<dbReference type="GO" id="GO:0008154">
    <property type="term" value="P:actin polymerization or depolymerization"/>
    <property type="evidence" value="ECO:0007669"/>
    <property type="project" value="TreeGrafter"/>
</dbReference>
<dbReference type="GO" id="GO:0042470">
    <property type="term" value="C:melanosome"/>
    <property type="evidence" value="ECO:0007669"/>
    <property type="project" value="UniProtKB-SubCell"/>
</dbReference>
<dbReference type="GO" id="GO:0051014">
    <property type="term" value="P:actin filament severing"/>
    <property type="evidence" value="ECO:0007669"/>
    <property type="project" value="TreeGrafter"/>
</dbReference>
<evidence type="ECO:0000256" key="14">
    <source>
        <dbReference type="ARBA" id="ARBA00023273"/>
    </source>
</evidence>
<keyword evidence="11" id="KW-0007">Acetylation</keyword>
<dbReference type="PANTHER" id="PTHR11977">
    <property type="entry name" value="VILLIN"/>
    <property type="match status" value="1"/>
</dbReference>
<evidence type="ECO:0000313" key="20">
    <source>
        <dbReference type="Proteomes" id="UP000694427"/>
    </source>
</evidence>
<name>A0A8C1L5M2_CYPCA</name>
<dbReference type="Ensembl" id="ENSCCRT00010063189.1">
    <property type="protein sequence ID" value="ENSCCRP00010057656.1"/>
    <property type="gene ID" value="ENSCCRG00010024409.1"/>
</dbReference>
<feature type="domain" description="Gelsolin-like" evidence="18">
    <location>
        <begin position="221"/>
        <end position="291"/>
    </location>
</feature>
<dbReference type="InterPro" id="IPR007122">
    <property type="entry name" value="Villin/Gelsolin"/>
</dbReference>
<evidence type="ECO:0000256" key="10">
    <source>
        <dbReference type="ARBA" id="ARBA00022737"/>
    </source>
</evidence>